<accession>A0A1N6LY66</accession>
<evidence type="ECO:0000313" key="2">
    <source>
        <dbReference type="Proteomes" id="UP000002899"/>
    </source>
</evidence>
<dbReference type="KEGG" id="bmic:BmR1_04g08500"/>
<evidence type="ECO:0000313" key="1">
    <source>
        <dbReference type="EMBL" id="SIO73818.1"/>
    </source>
</evidence>
<keyword evidence="2" id="KW-1185">Reference proteome</keyword>
<sequence>MTLFYHIICPIFKIIKNKIVESSPRYNIFTGVSNKKYSTLTNAKINDIPMIGMRHLKLKGINDTKFWNEFISTSTNSIDVLSPHSLAILSSVITHLIPNYPESKICIQKIFDTITRRPVILKGLNAELLNMMLVSYHSFKNEIDPHIVLQIAKRCNEEICCFNKNVVEINIEIMHSLAKCIRNVPKLSYILDNTGIFNTFNTFLLQNIHKLNPRELSITVYSLSTFSTPDPAVVDLVYDAVRRNENKFQPLDISTMIFASKEHFSQFKRLIHLLTPMVSTNLLKFTPQQISNLLHSYLKYNSIDTGDNEFRVHNEVNLLVRRASDIFMLFKPQEVFNIVNSMIRYSFSPSSRFLNSYSHYLLNSSFKNFKMVDLFTLFNSLSQWIDPMIECLGNNFTTITNKSSAEMTKYFNKNLSLEKLIYILHYISRVSDAPNCAIDSAIKLISSSELSRLSVKEFCLIKGSISKFMPTYSQLNNLINQMLIERLSDYTAIFNQMDLTCIIQGYSDEKMYFLAMKRVFQLKNVSMSLLYTILSVGCAAEIVEKVFQCYVKNITKQKQINVFDGYKVAIALSDKGYRHLYLEQLESVALSKIHEFNDLKGLNDYCHSLIVLLGRARYLTPSINYLLGKLDYRYLSDRKRAQLIHSLILMDWCNSLDMDYSFVRGNILGIYSMTWFMYMCRTNYSLNDLFHLLKLCMNYTGMNTNGSDGQERTQLVKSVYMLLNILDNIIPIENLTLDFLVSCNNIVRCDITNQSKMDYTYSKYSNVLYEFTRCICMKEMKREALAGLDYRIDLLITN</sequence>
<proteinExistence type="predicted"/>
<reference evidence="1 2" key="1">
    <citation type="journal article" date="2012" name="Nucleic Acids Res.">
        <title>Sequencing of the smallest Apicomplexan genome from the human pathogen Babesia microti.</title>
        <authorList>
            <person name="Cornillot E."/>
            <person name="Hadj-Kaddour K."/>
            <person name="Dassouli A."/>
            <person name="Noel B."/>
            <person name="Ranwez V."/>
            <person name="Vacherie B."/>
            <person name="Augagneur Y."/>
            <person name="Bres V."/>
            <person name="Duclos A."/>
            <person name="Randazzo S."/>
            <person name="Carcy B."/>
            <person name="Debierre-Grockiego F."/>
            <person name="Delbecq S."/>
            <person name="Moubri-Menage K."/>
            <person name="Shams-Eldin H."/>
            <person name="Usmani-Brown S."/>
            <person name="Bringaud F."/>
            <person name="Wincker P."/>
            <person name="Vivares C.P."/>
            <person name="Schwarz R.T."/>
            <person name="Schetters T.P."/>
            <person name="Krause P.J."/>
            <person name="Gorenflot A."/>
            <person name="Berry V."/>
            <person name="Barbe V."/>
            <person name="Ben Mamoun C."/>
        </authorList>
    </citation>
    <scope>NUCLEOTIDE SEQUENCE [LARGE SCALE GENOMIC DNA]</scope>
    <source>
        <strain evidence="1 2">RI</strain>
    </source>
</reference>
<dbReference type="VEuPathDB" id="PiroplasmaDB:BmR1_04g08500"/>
<dbReference type="RefSeq" id="XP_021337875.1">
    <property type="nucleotide sequence ID" value="XM_021482696.1"/>
</dbReference>
<dbReference type="Proteomes" id="UP000002899">
    <property type="component" value="Chromosome IV"/>
</dbReference>
<dbReference type="AlphaFoldDB" id="A0A1N6LY66"/>
<name>A0A1N6LY66_BABMR</name>
<reference evidence="1 2" key="2">
    <citation type="journal article" date="2013" name="PLoS ONE">
        <title>Whole genome mapping and re-organization of the nuclear and mitochondrial genomes of Babesia microti isolates.</title>
        <authorList>
            <person name="Cornillot E."/>
            <person name="Dassouli A."/>
            <person name="Garg A."/>
            <person name="Pachikara N."/>
            <person name="Randazzo S."/>
            <person name="Depoix D."/>
            <person name="Carcy B."/>
            <person name="Delbecq S."/>
            <person name="Frutos R."/>
            <person name="Silva J.C."/>
            <person name="Sutton R."/>
            <person name="Krause P.J."/>
            <person name="Mamoun C.B."/>
        </authorList>
    </citation>
    <scope>NUCLEOTIDE SEQUENCE [LARGE SCALE GENOMIC DNA]</scope>
    <source>
        <strain evidence="1 2">RI</strain>
    </source>
</reference>
<organism evidence="1 2">
    <name type="scientific">Babesia microti (strain RI)</name>
    <dbReference type="NCBI Taxonomy" id="1133968"/>
    <lineage>
        <taxon>Eukaryota</taxon>
        <taxon>Sar</taxon>
        <taxon>Alveolata</taxon>
        <taxon>Apicomplexa</taxon>
        <taxon>Aconoidasida</taxon>
        <taxon>Piroplasmida</taxon>
        <taxon>Babesiidae</taxon>
        <taxon>Babesia</taxon>
    </lineage>
</organism>
<dbReference type="GeneID" id="24426331"/>
<reference evidence="1 2" key="3">
    <citation type="journal article" date="2016" name="Sci. Rep.">
        <title>Genome-wide diversity and gene expression profiling of Babesia microti isolates identify polymorphic genes that mediate host-pathogen interactions.</title>
        <authorList>
            <person name="Silva J.C."/>
            <person name="Cornillot E."/>
            <person name="McCracken C."/>
            <person name="Usmani-Brown S."/>
            <person name="Dwivedi A."/>
            <person name="Ifeonu O.O."/>
            <person name="Crabtree J."/>
            <person name="Gotia H.T."/>
            <person name="Virji A.Z."/>
            <person name="Reynes C."/>
            <person name="Colinge J."/>
            <person name="Kumar V."/>
            <person name="Lawres L."/>
            <person name="Pazzi J.E."/>
            <person name="Pablo J.V."/>
            <person name="Hung C."/>
            <person name="Brancato J."/>
            <person name="Kumari P."/>
            <person name="Orvis J."/>
            <person name="Tretina K."/>
            <person name="Chibucos M."/>
            <person name="Ott S."/>
            <person name="Sadzewicz L."/>
            <person name="Sengamalay N."/>
            <person name="Shetty A.C."/>
            <person name="Su Q."/>
            <person name="Tallon L."/>
            <person name="Fraser C.M."/>
            <person name="Frutos R."/>
            <person name="Molina D.M."/>
            <person name="Krause P.J."/>
            <person name="Ben Mamoun C."/>
        </authorList>
    </citation>
    <scope>NUCLEOTIDE SEQUENCE [LARGE SCALE GENOMIC DNA]</scope>
    <source>
        <strain evidence="1 2">RI</strain>
    </source>
</reference>
<dbReference type="EMBL" id="LN871599">
    <property type="protein sequence ID" value="SIO73818.1"/>
    <property type="molecule type" value="Genomic_DNA"/>
</dbReference>
<protein>
    <submittedName>
        <fullName evidence="1">Uncharacterized protein</fullName>
    </submittedName>
</protein>